<protein>
    <recommendedName>
        <fullName evidence="7">C2H2-type domain-containing protein</fullName>
    </recommendedName>
</protein>
<evidence type="ECO:0000313" key="8">
    <source>
        <dbReference type="EMBL" id="CTR09229.1"/>
    </source>
</evidence>
<dbReference type="GO" id="GO:0008270">
    <property type="term" value="F:zinc ion binding"/>
    <property type="evidence" value="ECO:0007669"/>
    <property type="project" value="UniProtKB-KW"/>
</dbReference>
<evidence type="ECO:0000256" key="6">
    <source>
        <dbReference type="SAM" id="MobiDB-lite"/>
    </source>
</evidence>
<dbReference type="EMBL" id="CWKI01000009">
    <property type="protein sequence ID" value="CTR09229.1"/>
    <property type="molecule type" value="Genomic_DNA"/>
</dbReference>
<keyword evidence="4" id="KW-0862">Zinc</keyword>
<gene>
    <name evidence="8" type="primary">FGENESH: predicted gene_9.436</name>
    <name evidence="8" type="ORF">BN2166_0050900</name>
</gene>
<feature type="compositionally biased region" description="Polar residues" evidence="6">
    <location>
        <begin position="1"/>
        <end position="11"/>
    </location>
</feature>
<dbReference type="PROSITE" id="PS00028">
    <property type="entry name" value="ZINC_FINGER_C2H2_1"/>
    <property type="match status" value="1"/>
</dbReference>
<dbReference type="OMA" id="HENQTEI"/>
<feature type="region of interest" description="Disordered" evidence="6">
    <location>
        <begin position="1"/>
        <end position="92"/>
    </location>
</feature>
<organism evidence="8 9">
    <name type="scientific">Rhodotorula toruloides</name>
    <name type="common">Yeast</name>
    <name type="synonym">Rhodosporidium toruloides</name>
    <dbReference type="NCBI Taxonomy" id="5286"/>
    <lineage>
        <taxon>Eukaryota</taxon>
        <taxon>Fungi</taxon>
        <taxon>Dikarya</taxon>
        <taxon>Basidiomycota</taxon>
        <taxon>Pucciniomycotina</taxon>
        <taxon>Microbotryomycetes</taxon>
        <taxon>Sporidiobolales</taxon>
        <taxon>Sporidiobolaceae</taxon>
        <taxon>Rhodotorula</taxon>
    </lineage>
</organism>
<dbReference type="SMART" id="SM00355">
    <property type="entry name" value="ZnF_C2H2"/>
    <property type="match status" value="2"/>
</dbReference>
<dbReference type="FunFam" id="3.30.160.60:FF:000072">
    <property type="entry name" value="zinc finger protein 143 isoform X1"/>
    <property type="match status" value="1"/>
</dbReference>
<feature type="region of interest" description="Disordered" evidence="6">
    <location>
        <begin position="183"/>
        <end position="271"/>
    </location>
</feature>
<reference evidence="8 9" key="1">
    <citation type="submission" date="2015-07" db="EMBL/GenBank/DDBJ databases">
        <authorList>
            <person name="Cajimat M.N.B."/>
            <person name="Milazzo M.L."/>
            <person name="Fulhorst C.F."/>
        </authorList>
    </citation>
    <scope>NUCLEOTIDE SEQUENCE [LARGE SCALE GENOMIC DNA]</scope>
    <source>
        <strain evidence="8">Single colony</strain>
    </source>
</reference>
<feature type="compositionally biased region" description="Low complexity" evidence="6">
    <location>
        <begin position="81"/>
        <end position="92"/>
    </location>
</feature>
<dbReference type="PROSITE" id="PS50157">
    <property type="entry name" value="ZINC_FINGER_C2H2_2"/>
    <property type="match status" value="1"/>
</dbReference>
<proteinExistence type="predicted"/>
<accession>A0A0K3CHU0</accession>
<dbReference type="GO" id="GO:0000981">
    <property type="term" value="F:DNA-binding transcription factor activity, RNA polymerase II-specific"/>
    <property type="evidence" value="ECO:0007669"/>
    <property type="project" value="TreeGrafter"/>
</dbReference>
<evidence type="ECO:0000256" key="4">
    <source>
        <dbReference type="ARBA" id="ARBA00022833"/>
    </source>
</evidence>
<evidence type="ECO:0000256" key="1">
    <source>
        <dbReference type="ARBA" id="ARBA00022723"/>
    </source>
</evidence>
<dbReference type="GO" id="GO:0000978">
    <property type="term" value="F:RNA polymerase II cis-regulatory region sequence-specific DNA binding"/>
    <property type="evidence" value="ECO:0007669"/>
    <property type="project" value="UniProtKB-ARBA"/>
</dbReference>
<evidence type="ECO:0000259" key="7">
    <source>
        <dbReference type="PROSITE" id="PS50157"/>
    </source>
</evidence>
<evidence type="ECO:0000256" key="3">
    <source>
        <dbReference type="ARBA" id="ARBA00022771"/>
    </source>
</evidence>
<evidence type="ECO:0000256" key="5">
    <source>
        <dbReference type="PROSITE-ProRule" id="PRU00042"/>
    </source>
</evidence>
<dbReference type="SUPFAM" id="SSF57667">
    <property type="entry name" value="beta-beta-alpha zinc fingers"/>
    <property type="match status" value="1"/>
</dbReference>
<feature type="region of interest" description="Disordered" evidence="6">
    <location>
        <begin position="133"/>
        <end position="160"/>
    </location>
</feature>
<feature type="domain" description="C2H2-type" evidence="7">
    <location>
        <begin position="281"/>
        <end position="308"/>
    </location>
</feature>
<sequence length="333" mass="35233">MVISRASSPENSRAARAGTPRPRLPSIRPLMDEVGDVRPSTPTTRPPATSRLRHAASLSLFPSSGLANRPVLPLPEPSPARRPSTTTPFASPASLSAFSSLSLPSARQRPPLASQGYPLSALPPGVARGVAIPPRSVSSGAGHFHSTAEQPHNLFPAPPPFLYPQLDHRLAYCPPVQPPVPSNSTLASTARPSLGTATPFRPRLPRAASSSSLHVYRTVSQPSTSTPQPHPRPPPLPSTSRLSPLTIPSDSSPSSSTTTSPVSLAGSSTLPPTGGVLPKKYVCEVCATAFARRNDLVRHFRGHTGETPFECRKCGAKFKRSDARKRHEAKGTC</sequence>
<dbReference type="InterPro" id="IPR036236">
    <property type="entry name" value="Znf_C2H2_sf"/>
</dbReference>
<keyword evidence="2" id="KW-0677">Repeat</keyword>
<dbReference type="InterPro" id="IPR013087">
    <property type="entry name" value="Znf_C2H2_type"/>
</dbReference>
<evidence type="ECO:0000313" key="9">
    <source>
        <dbReference type="Proteomes" id="UP000199069"/>
    </source>
</evidence>
<feature type="compositionally biased region" description="Low complexity" evidence="6">
    <location>
        <begin position="38"/>
        <end position="50"/>
    </location>
</feature>
<evidence type="ECO:0000256" key="2">
    <source>
        <dbReference type="ARBA" id="ARBA00022737"/>
    </source>
</evidence>
<keyword evidence="1" id="KW-0479">Metal-binding</keyword>
<feature type="compositionally biased region" description="Pro residues" evidence="6">
    <location>
        <begin position="228"/>
        <end position="237"/>
    </location>
</feature>
<keyword evidence="3 5" id="KW-0863">Zinc-finger</keyword>
<dbReference type="Proteomes" id="UP000199069">
    <property type="component" value="Unassembled WGS sequence"/>
</dbReference>
<feature type="compositionally biased region" description="Low complexity" evidence="6">
    <location>
        <begin position="238"/>
        <end position="264"/>
    </location>
</feature>
<dbReference type="PANTHER" id="PTHR23235:SF60">
    <property type="entry name" value="STRIPE, ISOFORM D"/>
    <property type="match status" value="1"/>
</dbReference>
<dbReference type="Gene3D" id="3.30.160.60">
    <property type="entry name" value="Classic Zinc Finger"/>
    <property type="match status" value="2"/>
</dbReference>
<dbReference type="AlphaFoldDB" id="A0A0K3CHU0"/>
<keyword evidence="9" id="KW-1185">Reference proteome</keyword>
<dbReference type="Pfam" id="PF00096">
    <property type="entry name" value="zf-C2H2"/>
    <property type="match status" value="1"/>
</dbReference>
<dbReference type="STRING" id="5286.A0A0K3CHU0"/>
<dbReference type="PANTHER" id="PTHR23235">
    <property type="entry name" value="KRUEPPEL-LIKE TRANSCRIPTION FACTOR"/>
    <property type="match status" value="1"/>
</dbReference>
<name>A0A0K3CHU0_RHOTO</name>